<keyword evidence="2" id="KW-1185">Reference proteome</keyword>
<dbReference type="RefSeq" id="WP_157590122.1">
    <property type="nucleotide sequence ID" value="NZ_WPIN01000022.1"/>
</dbReference>
<dbReference type="SUPFAM" id="SSF82784">
    <property type="entry name" value="OsmC-like"/>
    <property type="match status" value="1"/>
</dbReference>
<dbReference type="AlphaFoldDB" id="A0A7K1SND8"/>
<protein>
    <submittedName>
        <fullName evidence="1">OsmC family peroxiredoxin</fullName>
    </submittedName>
</protein>
<evidence type="ECO:0000313" key="1">
    <source>
        <dbReference type="EMBL" id="MVM35309.1"/>
    </source>
</evidence>
<accession>A0A7K1SND8</accession>
<dbReference type="InterPro" id="IPR036102">
    <property type="entry name" value="OsmC/Ohrsf"/>
</dbReference>
<name>A0A7K1SND8_9BACT</name>
<dbReference type="Gene3D" id="3.30.300.20">
    <property type="match status" value="1"/>
</dbReference>
<gene>
    <name evidence="1" type="ORF">GO755_35130</name>
</gene>
<organism evidence="1 2">
    <name type="scientific">Spirosoma arboris</name>
    <dbReference type="NCBI Taxonomy" id="2682092"/>
    <lineage>
        <taxon>Bacteria</taxon>
        <taxon>Pseudomonadati</taxon>
        <taxon>Bacteroidota</taxon>
        <taxon>Cytophagia</taxon>
        <taxon>Cytophagales</taxon>
        <taxon>Cytophagaceae</taxon>
        <taxon>Spirosoma</taxon>
    </lineage>
</organism>
<reference evidence="1 2" key="1">
    <citation type="submission" date="2019-12" db="EMBL/GenBank/DDBJ databases">
        <title>Spirosoma sp. HMF4905 genome sequencing and assembly.</title>
        <authorList>
            <person name="Kang H."/>
            <person name="Cha I."/>
            <person name="Kim H."/>
            <person name="Joh K."/>
        </authorList>
    </citation>
    <scope>NUCLEOTIDE SEQUENCE [LARGE SCALE GENOMIC DNA]</scope>
    <source>
        <strain evidence="1 2">HMF4905</strain>
    </source>
</reference>
<dbReference type="InterPro" id="IPR015946">
    <property type="entry name" value="KH_dom-like_a/b"/>
</dbReference>
<sequence>MKISASIKSAFNQQETVVQTNDTAKEMHISVKASGFGSAINGGELLLLSLATCFCNDIYREATKRNITVSGVDVVFNGEFGGDGEPGSNFTYTANVTSDASPAEIDALIKHTDQIAEIHNTLRKGLSITLAT</sequence>
<proteinExistence type="predicted"/>
<dbReference type="Proteomes" id="UP000436006">
    <property type="component" value="Unassembled WGS sequence"/>
</dbReference>
<evidence type="ECO:0000313" key="2">
    <source>
        <dbReference type="Proteomes" id="UP000436006"/>
    </source>
</evidence>
<comment type="caution">
    <text evidence="1">The sequence shown here is derived from an EMBL/GenBank/DDBJ whole genome shotgun (WGS) entry which is preliminary data.</text>
</comment>
<dbReference type="Pfam" id="PF02566">
    <property type="entry name" value="OsmC"/>
    <property type="match status" value="1"/>
</dbReference>
<dbReference type="EMBL" id="WPIN01000022">
    <property type="protein sequence ID" value="MVM35309.1"/>
    <property type="molecule type" value="Genomic_DNA"/>
</dbReference>
<dbReference type="InterPro" id="IPR003718">
    <property type="entry name" value="OsmC/Ohr_fam"/>
</dbReference>